<feature type="region of interest" description="Disordered" evidence="2">
    <location>
        <begin position="1256"/>
        <end position="1443"/>
    </location>
</feature>
<dbReference type="FunFam" id="1.20.900.10:FF:000019">
    <property type="entry name" value="Pleckstrin homology domain-containing family G member 1"/>
    <property type="match status" value="1"/>
</dbReference>
<feature type="compositionally biased region" description="Low complexity" evidence="2">
    <location>
        <begin position="1839"/>
        <end position="1853"/>
    </location>
</feature>
<feature type="region of interest" description="Disordered" evidence="2">
    <location>
        <begin position="1882"/>
        <end position="1954"/>
    </location>
</feature>
<dbReference type="PROSITE" id="PS50010">
    <property type="entry name" value="DH_2"/>
    <property type="match status" value="1"/>
</dbReference>
<feature type="compositionally biased region" description="Low complexity" evidence="2">
    <location>
        <begin position="664"/>
        <end position="673"/>
    </location>
</feature>
<feature type="compositionally biased region" description="Polar residues" evidence="2">
    <location>
        <begin position="2003"/>
        <end position="2016"/>
    </location>
</feature>
<dbReference type="CDD" id="cd00160">
    <property type="entry name" value="RhoGEF"/>
    <property type="match status" value="1"/>
</dbReference>
<dbReference type="GO" id="GO:0031267">
    <property type="term" value="F:small GTPase binding"/>
    <property type="evidence" value="ECO:0007669"/>
    <property type="project" value="TreeGrafter"/>
</dbReference>
<evidence type="ECO:0000313" key="5">
    <source>
        <dbReference type="EMBL" id="KAF7218346.1"/>
    </source>
</evidence>
<feature type="compositionally biased region" description="Low complexity" evidence="2">
    <location>
        <begin position="1694"/>
        <end position="1709"/>
    </location>
</feature>
<dbReference type="PROSITE" id="PS50003">
    <property type="entry name" value="PH_DOMAIN"/>
    <property type="match status" value="1"/>
</dbReference>
<feature type="compositionally biased region" description="Low complexity" evidence="2">
    <location>
        <begin position="1534"/>
        <end position="1554"/>
    </location>
</feature>
<name>A0A9D2YD71_NOTFU</name>
<feature type="compositionally biased region" description="Low complexity" evidence="2">
    <location>
        <begin position="1621"/>
        <end position="1632"/>
    </location>
</feature>
<protein>
    <submittedName>
        <fullName evidence="5">Pleckstrin homology and RhoGEF domain containing G2</fullName>
    </submittedName>
</protein>
<feature type="compositionally biased region" description="Basic and acidic residues" evidence="2">
    <location>
        <begin position="1022"/>
        <end position="1037"/>
    </location>
</feature>
<dbReference type="Proteomes" id="UP000822369">
    <property type="component" value="Chromosome 7"/>
</dbReference>
<feature type="compositionally biased region" description="Low complexity" evidence="2">
    <location>
        <begin position="878"/>
        <end position="892"/>
    </location>
</feature>
<proteinExistence type="predicted"/>
<feature type="compositionally biased region" description="Polar residues" evidence="2">
    <location>
        <begin position="2239"/>
        <end position="2250"/>
    </location>
</feature>
<feature type="domain" description="PH" evidence="3">
    <location>
        <begin position="348"/>
        <end position="446"/>
    </location>
</feature>
<keyword evidence="1" id="KW-0597">Phosphoprotein</keyword>
<dbReference type="GO" id="GO:0005085">
    <property type="term" value="F:guanyl-nucleotide exchange factor activity"/>
    <property type="evidence" value="ECO:0007669"/>
    <property type="project" value="InterPro"/>
</dbReference>
<dbReference type="InterPro" id="IPR035899">
    <property type="entry name" value="DBL_dom_sf"/>
</dbReference>
<feature type="compositionally biased region" description="Polar residues" evidence="2">
    <location>
        <begin position="635"/>
        <end position="656"/>
    </location>
</feature>
<feature type="region of interest" description="Disordered" evidence="2">
    <location>
        <begin position="574"/>
        <end position="615"/>
    </location>
</feature>
<dbReference type="InterPro" id="IPR011993">
    <property type="entry name" value="PH-like_dom_sf"/>
</dbReference>
<dbReference type="GO" id="GO:0030833">
    <property type="term" value="P:regulation of actin filament polymerization"/>
    <property type="evidence" value="ECO:0007669"/>
    <property type="project" value="TreeGrafter"/>
</dbReference>
<feature type="region of interest" description="Disordered" evidence="2">
    <location>
        <begin position="1"/>
        <end position="76"/>
    </location>
</feature>
<feature type="compositionally biased region" description="Polar residues" evidence="2">
    <location>
        <begin position="1140"/>
        <end position="1194"/>
    </location>
</feature>
<dbReference type="GO" id="GO:0005829">
    <property type="term" value="C:cytosol"/>
    <property type="evidence" value="ECO:0007669"/>
    <property type="project" value="UniProtKB-ARBA"/>
</dbReference>
<evidence type="ECO:0000256" key="1">
    <source>
        <dbReference type="ARBA" id="ARBA00022553"/>
    </source>
</evidence>
<dbReference type="SUPFAM" id="SSF50729">
    <property type="entry name" value="PH domain-like"/>
    <property type="match status" value="1"/>
</dbReference>
<comment type="caution">
    <text evidence="5">The sequence shown here is derived from an EMBL/GenBank/DDBJ whole genome shotgun (WGS) entry which is preliminary data.</text>
</comment>
<feature type="compositionally biased region" description="Low complexity" evidence="2">
    <location>
        <begin position="1893"/>
        <end position="1916"/>
    </location>
</feature>
<feature type="compositionally biased region" description="Polar residues" evidence="2">
    <location>
        <begin position="1305"/>
        <end position="1317"/>
    </location>
</feature>
<dbReference type="PANTHER" id="PTHR45924:SF3">
    <property type="entry name" value="PLECKSTRIN HOMOLOGY DOMAIN-CONTAINING FAMILY G MEMBER 2"/>
    <property type="match status" value="1"/>
</dbReference>
<dbReference type="InterPro" id="IPR055251">
    <property type="entry name" value="SOS1_NGEF_PH"/>
</dbReference>
<feature type="region of interest" description="Disordered" evidence="2">
    <location>
        <begin position="628"/>
        <end position="797"/>
    </location>
</feature>
<feature type="compositionally biased region" description="Low complexity" evidence="2">
    <location>
        <begin position="1578"/>
        <end position="1587"/>
    </location>
</feature>
<accession>A0A9D2YD71</accession>
<feature type="region of interest" description="Disordered" evidence="2">
    <location>
        <begin position="1728"/>
        <end position="1857"/>
    </location>
</feature>
<dbReference type="PANTHER" id="PTHR45924">
    <property type="entry name" value="FI17866P1"/>
    <property type="match status" value="1"/>
</dbReference>
<feature type="region of interest" description="Disordered" evidence="2">
    <location>
        <begin position="2124"/>
        <end position="2167"/>
    </location>
</feature>
<dbReference type="EMBL" id="JAAVVJ010000007">
    <property type="protein sequence ID" value="KAF7218346.1"/>
    <property type="molecule type" value="Genomic_DNA"/>
</dbReference>
<dbReference type="SMART" id="SM00325">
    <property type="entry name" value="RhoGEF"/>
    <property type="match status" value="1"/>
</dbReference>
<feature type="domain" description="DH" evidence="4">
    <location>
        <begin position="145"/>
        <end position="324"/>
    </location>
</feature>
<feature type="compositionally biased region" description="Acidic residues" evidence="2">
    <location>
        <begin position="596"/>
        <end position="605"/>
    </location>
</feature>
<feature type="region of interest" description="Disordered" evidence="2">
    <location>
        <begin position="809"/>
        <end position="1057"/>
    </location>
</feature>
<feature type="compositionally biased region" description="Low complexity" evidence="2">
    <location>
        <begin position="1"/>
        <end position="14"/>
    </location>
</feature>
<feature type="compositionally biased region" description="Polar residues" evidence="2">
    <location>
        <begin position="1772"/>
        <end position="1781"/>
    </location>
</feature>
<feature type="compositionally biased region" description="Low complexity" evidence="2">
    <location>
        <begin position="1260"/>
        <end position="1280"/>
    </location>
</feature>
<organism evidence="5 6">
    <name type="scientific">Nothobranchius furzeri</name>
    <name type="common">Turquoise killifish</name>
    <dbReference type="NCBI Taxonomy" id="105023"/>
    <lineage>
        <taxon>Eukaryota</taxon>
        <taxon>Metazoa</taxon>
        <taxon>Chordata</taxon>
        <taxon>Craniata</taxon>
        <taxon>Vertebrata</taxon>
        <taxon>Euteleostomi</taxon>
        <taxon>Actinopterygii</taxon>
        <taxon>Neopterygii</taxon>
        <taxon>Teleostei</taxon>
        <taxon>Neoteleostei</taxon>
        <taxon>Acanthomorphata</taxon>
        <taxon>Ovalentaria</taxon>
        <taxon>Atherinomorphae</taxon>
        <taxon>Cyprinodontiformes</taxon>
        <taxon>Nothobranchiidae</taxon>
        <taxon>Nothobranchius</taxon>
    </lineage>
</organism>
<feature type="region of interest" description="Disordered" evidence="2">
    <location>
        <begin position="1133"/>
        <end position="1194"/>
    </location>
</feature>
<feature type="non-terminal residue" evidence="5">
    <location>
        <position position="1"/>
    </location>
</feature>
<dbReference type="Gene3D" id="2.30.29.30">
    <property type="entry name" value="Pleckstrin-homology domain (PH domain)/Phosphotyrosine-binding domain (PTB)"/>
    <property type="match status" value="1"/>
</dbReference>
<dbReference type="Gene3D" id="1.20.900.10">
    <property type="entry name" value="Dbl homology (DH) domain"/>
    <property type="match status" value="1"/>
</dbReference>
<dbReference type="CDD" id="cd13243">
    <property type="entry name" value="PH_PLEKHG1_G2_G3"/>
    <property type="match status" value="1"/>
</dbReference>
<dbReference type="SUPFAM" id="SSF48065">
    <property type="entry name" value="DBL homology domain (DH-domain)"/>
    <property type="match status" value="1"/>
</dbReference>
<evidence type="ECO:0000259" key="3">
    <source>
        <dbReference type="PROSITE" id="PS50003"/>
    </source>
</evidence>
<dbReference type="SMART" id="SM00233">
    <property type="entry name" value="PH"/>
    <property type="match status" value="1"/>
</dbReference>
<gene>
    <name evidence="5" type="primary">plekhg2</name>
    <name evidence="5" type="ORF">G4P62_006015</name>
</gene>
<feature type="compositionally biased region" description="Low complexity" evidence="2">
    <location>
        <begin position="2060"/>
        <end position="2073"/>
    </location>
</feature>
<feature type="region of interest" description="Disordered" evidence="2">
    <location>
        <begin position="1486"/>
        <end position="1709"/>
    </location>
</feature>
<dbReference type="InterPro" id="IPR000219">
    <property type="entry name" value="DH_dom"/>
</dbReference>
<dbReference type="Pfam" id="PF22697">
    <property type="entry name" value="SOS1_NGEF_PH"/>
    <property type="match status" value="1"/>
</dbReference>
<feature type="compositionally biased region" description="Polar residues" evidence="2">
    <location>
        <begin position="1599"/>
        <end position="1610"/>
    </location>
</feature>
<feature type="compositionally biased region" description="Low complexity" evidence="2">
    <location>
        <begin position="48"/>
        <end position="73"/>
    </location>
</feature>
<reference evidence="5" key="1">
    <citation type="submission" date="2020-03" db="EMBL/GenBank/DDBJ databases">
        <title>Intra-Species Differences in Population Size shape Life History and Genome Evolution.</title>
        <authorList>
            <person name="Willemsen D."/>
            <person name="Cui R."/>
            <person name="Valenzano D.R."/>
        </authorList>
    </citation>
    <scope>NUCLEOTIDE SEQUENCE</scope>
    <source>
        <strain evidence="5">GRZ</strain>
        <tissue evidence="5">Whole</tissue>
    </source>
</reference>
<feature type="compositionally biased region" description="Polar residues" evidence="2">
    <location>
        <begin position="2034"/>
        <end position="2055"/>
    </location>
</feature>
<dbReference type="InterPro" id="IPR043324">
    <property type="entry name" value="PH_PLEKHG1_G2_G3"/>
</dbReference>
<feature type="compositionally biased region" description="Polar residues" evidence="2">
    <location>
        <begin position="767"/>
        <end position="782"/>
    </location>
</feature>
<evidence type="ECO:0000256" key="2">
    <source>
        <dbReference type="SAM" id="MobiDB-lite"/>
    </source>
</evidence>
<feature type="region of interest" description="Disordered" evidence="2">
    <location>
        <begin position="2224"/>
        <end position="2275"/>
    </location>
</feature>
<feature type="compositionally biased region" description="Acidic residues" evidence="2">
    <location>
        <begin position="810"/>
        <end position="830"/>
    </location>
</feature>
<feature type="region of interest" description="Disordered" evidence="2">
    <location>
        <begin position="1985"/>
        <end position="2075"/>
    </location>
</feature>
<feature type="compositionally biased region" description="Low complexity" evidence="2">
    <location>
        <begin position="1782"/>
        <end position="1804"/>
    </location>
</feature>
<evidence type="ECO:0000313" key="6">
    <source>
        <dbReference type="Proteomes" id="UP000822369"/>
    </source>
</evidence>
<sequence length="2340" mass="253182">SAASKRPSSVSSLSGIVGRMMSTGDRGASSSSCTSVNTICSDGERPASFTLSSSTSSVSLQDASHSSSSSSSSLPYGAVPAYNTSSSSSMPKRNDSDISLDLTPLITPQGGGGVAKVMGAGHAPNGHVSNPVAVTAVARPRQLSRLDRVVLEIVETEQAYVRDLKSIVEDYLGCIIDRGALPLKPEQVSTLFCNIEDIYEFNSDLLEDLERSPDAAAIADCFVERSEAFDIYTLYCMNYPNSVAVLKECMKNQSLVRFFQERRATLNHSLPLETYLLKPVQRILKYHLLLQELSKHFDKSEAGYEVVEDAIITMTAVAWYINDMKRKQDHALRLQEIESLLVNWSGPDLGGFGELVLEGSFKVHRVKKERAFFLFDKMLLIAKKRLEQFVYSTHIFCCNLQLVETLKDPLCFRVSDQTIPKQQHVVQTKNQEEKRLWVHYLKRLIVENHPASLPQKARQVLGDNFCQTPQLNQDHLNGSCASPRLDDIPGFHRGRRQSEPPELQLYMPEKSRKSLPLLLEGNLPYRRTRRQSAPAKDIEAAFQPAVRQAGSEGELCTADALGSAGSSSTLASSVIEVDVEQDDPRRPLQRRTEQRGEEEEDDEELNPLSPPPALSITEEILEFINQSRTRERTTSMEQTQDQLSETKSPSNRTNFSCPLPPISSSPEQRPSSQQERELENDTSLQNQPSENPAVTNKDQEFPEASSPAEKTQDEDEEDKAETHACDTEDVGALDPSTPTILHPSIPSEKIAEISCDSPKTEADQEFTHSSQSPGLTPPSQKCQPLKRSSHFTKRDQKIIEKIRSYYEAAAETEEDKVEEEEEVEEEEPGEGELSRRRNSFSQIPSGLVKESVSRFSVGEHPEEPTSPQSPHKMEVEAESSSLAAPTSPPAESNPDEDKPVGFLPSAPAESIVSDVIEATDSPNQSDPNPNLLVEQEIGIQDGNGNVCEGYLDEGVEETEEGETLVGSEQHDGESAEEEKSSVSEHQDIEEENTTAVSQTNIKDHDPKQAEPNMSPAEPPTHQPREEQHQNTKEDKDVSSLSKTKNGDQAKSKRNLEGFPSQIKVGRWSRHSRIVTANRALFEGMASDVTGIGLFEANPVVDPVLMENSERILSKVQTLARMYTAKASTMKVPLHHKRASSVRSQLWASTRLSRTSTGNQNKSSAQPEMDLSQSKPEPQTSQQLGGPDSQNQTWQIQRTQEEGWIKTDDLQEKVVSPHEPLLCDFISPTCPRGSGFNLSRPRDFISALTKDSSLGFYSSGQPATSQEAPSSPSSNCSQSEAQSHRTTNPGPSAETPHQSRTKAETQESGWFCSTNTPFSAPPTVLGSSELRESSAEPGRAVCSEEPPKSDDLELNEELCVYSVGEDSTSIGAHPVPAEPSPSALSTLQRQGHRGSGDKHQLDSAVVEQKPDQQEPEGIYSRLNNDKDLSDMMTGSPGSGSLLWMDATNGEEASRQLLRQAQSEYSSTWMSPPGMSVELIKQEVLVEEQATGRSKKHSNDGDPSMICAEDLVPGDLPILPPMSLHMTSDPPQAQESSSPWISVQSSVSTDPCPSSSADFLPTFTSLRPVDLPTTQGKQASAVSWISSSTSEDDIRRPDQPVSGSSSHTSTPVTFRPSFKDHSSSPLRSPPTSSVPSPPCSSHFRVIPASSPTPVSPAGFPSKALSCLSPSRSSCSSTDVPSSGRRSSSSRTDRDASQVPPSSLCSPPCSSSVASAFTRSLAASCISQSISQSMAKHTARQQATPTPTPHLQRCSPFPKPCPSRQDPSAPAYSQLGVSNDSYQHSSCPPSSLRSLCPSPSLVHSPSVPHFPPSPSASLHQRFYSSPPSPRPPFLHSKTDPLKNGNRNNSNNKASAATRGAVSDVGWSLADGDAMLTTPKHTALWSGSHNRVAQPFSASEPSSRVQSPSPSPTPASFFTPCSPPPQHNYSSPMANKPPHPRSTRVGGSHNHSDLHMDLPRASSVGSAFGDSSFCLSPRTLSPPPIGVPAWTNNVATPQPRNPRCAPSSPSYPSALRSPTQDVYPFHSSPSSSFVPGRSLNSGSCPLPSQTLRRSLSSNLADRPSSAAQSSGSGISHSLADRRRRSLGFSSSSVQECCDPHESCPTSGWSSRTSSPSCLSPGAGIRSLVSPSRFSPAKGSHGGQHHSSIPWSELSNPYNGTETDATSTIIASSPPPLSSLRFIASPGPSNSQNEWGASELEEGSCRSQLICAYVGRPSQRQNMSSSCLVFSSSGMTSPPPNPYRHNQIQVQRQTTSPVSSPAPLRSSPLPSGLSSPTRLGNQKASYATTVNLQIAGSGRITSFSTAQVSLTQTLQGGAVPPGPGQVARRVSINGLSPVPQSYNQL</sequence>
<feature type="compositionally biased region" description="Polar residues" evidence="2">
    <location>
        <begin position="1283"/>
        <end position="1297"/>
    </location>
</feature>
<dbReference type="Pfam" id="PF00621">
    <property type="entry name" value="RhoGEF"/>
    <property type="match status" value="1"/>
</dbReference>
<feature type="compositionally biased region" description="Basic and acidic residues" evidence="2">
    <location>
        <begin position="1044"/>
        <end position="1055"/>
    </location>
</feature>
<feature type="compositionally biased region" description="Polar residues" evidence="2">
    <location>
        <begin position="28"/>
        <end position="40"/>
    </location>
</feature>
<evidence type="ECO:0000259" key="4">
    <source>
        <dbReference type="PROSITE" id="PS50010"/>
    </source>
</evidence>
<feature type="compositionally biased region" description="Low complexity" evidence="2">
    <location>
        <begin position="1659"/>
        <end position="1687"/>
    </location>
</feature>
<feature type="compositionally biased region" description="Low complexity" evidence="2">
    <location>
        <begin position="2251"/>
        <end position="2271"/>
    </location>
</feature>
<feature type="compositionally biased region" description="Polar residues" evidence="2">
    <location>
        <begin position="681"/>
        <end position="696"/>
    </location>
</feature>
<feature type="compositionally biased region" description="Basic and acidic residues" evidence="2">
    <location>
        <begin position="968"/>
        <end position="986"/>
    </location>
</feature>
<feature type="compositionally biased region" description="Basic and acidic residues" evidence="2">
    <location>
        <begin position="582"/>
        <end position="595"/>
    </location>
</feature>
<feature type="compositionally biased region" description="Acidic residues" evidence="2">
    <location>
        <begin position="950"/>
        <end position="962"/>
    </location>
</feature>
<feature type="compositionally biased region" description="Polar residues" evidence="2">
    <location>
        <begin position="2140"/>
        <end position="2159"/>
    </location>
</feature>
<feature type="compositionally biased region" description="Polar residues" evidence="2">
    <location>
        <begin position="1523"/>
        <end position="1533"/>
    </location>
</feature>
<dbReference type="InterPro" id="IPR001849">
    <property type="entry name" value="PH_domain"/>
</dbReference>